<dbReference type="Gene3D" id="3.30.420.10">
    <property type="entry name" value="Ribonuclease H-like superfamily/Ribonuclease H"/>
    <property type="match status" value="1"/>
</dbReference>
<organism evidence="2 3">
    <name type="scientific">Asbolus verrucosus</name>
    <name type="common">Desert ironclad beetle</name>
    <dbReference type="NCBI Taxonomy" id="1661398"/>
    <lineage>
        <taxon>Eukaryota</taxon>
        <taxon>Metazoa</taxon>
        <taxon>Ecdysozoa</taxon>
        <taxon>Arthropoda</taxon>
        <taxon>Hexapoda</taxon>
        <taxon>Insecta</taxon>
        <taxon>Pterygota</taxon>
        <taxon>Neoptera</taxon>
        <taxon>Endopterygota</taxon>
        <taxon>Coleoptera</taxon>
        <taxon>Polyphaga</taxon>
        <taxon>Cucujiformia</taxon>
        <taxon>Tenebrionidae</taxon>
        <taxon>Pimeliinae</taxon>
        <taxon>Asbolus</taxon>
    </lineage>
</organism>
<dbReference type="PANTHER" id="PTHR37984:SF5">
    <property type="entry name" value="PROTEIN NYNRIN-LIKE"/>
    <property type="match status" value="1"/>
</dbReference>
<dbReference type="InterPro" id="IPR001584">
    <property type="entry name" value="Integrase_cat-core"/>
</dbReference>
<gene>
    <name evidence="2" type="ORF">BDFB_001407</name>
</gene>
<dbReference type="EMBL" id="QDEB01120810">
    <property type="protein sequence ID" value="RZB40243.1"/>
    <property type="molecule type" value="Genomic_DNA"/>
</dbReference>
<feature type="domain" description="Integrase catalytic" evidence="1">
    <location>
        <begin position="137"/>
        <end position="314"/>
    </location>
</feature>
<evidence type="ECO:0000259" key="1">
    <source>
        <dbReference type="PROSITE" id="PS50994"/>
    </source>
</evidence>
<keyword evidence="3" id="KW-1185">Reference proteome</keyword>
<dbReference type="GO" id="GO:0015074">
    <property type="term" value="P:DNA integration"/>
    <property type="evidence" value="ECO:0007669"/>
    <property type="project" value="InterPro"/>
</dbReference>
<dbReference type="InterPro" id="IPR036397">
    <property type="entry name" value="RNaseH_sf"/>
</dbReference>
<accession>A0A482VAL3</accession>
<evidence type="ECO:0000313" key="3">
    <source>
        <dbReference type="Proteomes" id="UP000292052"/>
    </source>
</evidence>
<name>A0A482VAL3_ASBVE</name>
<dbReference type="InterPro" id="IPR012337">
    <property type="entry name" value="RNaseH-like_sf"/>
</dbReference>
<dbReference type="OrthoDB" id="6773637at2759"/>
<dbReference type="GO" id="GO:0003676">
    <property type="term" value="F:nucleic acid binding"/>
    <property type="evidence" value="ECO:0007669"/>
    <property type="project" value="InterPro"/>
</dbReference>
<dbReference type="PANTHER" id="PTHR37984">
    <property type="entry name" value="PROTEIN CBG26694"/>
    <property type="match status" value="1"/>
</dbReference>
<dbReference type="SUPFAM" id="SSF53098">
    <property type="entry name" value="Ribonuclease H-like"/>
    <property type="match status" value="1"/>
</dbReference>
<comment type="caution">
    <text evidence="2">The sequence shown here is derived from an EMBL/GenBank/DDBJ whole genome shotgun (WGS) entry which is preliminary data.</text>
</comment>
<proteinExistence type="predicted"/>
<evidence type="ECO:0000313" key="2">
    <source>
        <dbReference type="EMBL" id="RZB40243.1"/>
    </source>
</evidence>
<protein>
    <recommendedName>
        <fullName evidence="1">Integrase catalytic domain-containing protein</fullName>
    </recommendedName>
</protein>
<dbReference type="Proteomes" id="UP000292052">
    <property type="component" value="Unassembled WGS sequence"/>
</dbReference>
<dbReference type="AlphaFoldDB" id="A0A482VAL3"/>
<sequence>MKLKEDRNSVHLNSACFSKRKYDEVIEKVTRAKQKVRNKLPSDYHLLKKYDVLQTEGSKRLILPLKGLESNIIYYVQDDELFDILLETHLSLDHGGRDKMMKVLKQTYKNITYKDIMIFLNLCKYCMKKHKREKKEVLEKPTCSNELNSVCQLDLIDFQSHPDNEFKFIMVYQEKWTKFCILKPLKSNQVDEVANNLIDIFTTMGAPVLLQSNKGNEFVNALIDNLKVFWSTLQITHVKYEQNTVSTNQEIENMVTTWMRNNLTSKWSEGLRFIQLKKNTTFHPAINKSPYEALFKRSLKVDLNTPKSTQVEDIEKDFTKPETMWKTEPLDQDEYEEYNTNSEQIEEDGMMEIYKEEDNICQICGNDTDQNETICSMCEEN</sequence>
<reference evidence="2 3" key="1">
    <citation type="submission" date="2017-03" db="EMBL/GenBank/DDBJ databases">
        <title>Genome of the blue death feigning beetle - Asbolus verrucosus.</title>
        <authorList>
            <person name="Rider S.D."/>
        </authorList>
    </citation>
    <scope>NUCLEOTIDE SEQUENCE [LARGE SCALE GENOMIC DNA]</scope>
    <source>
        <strain evidence="2">Butters</strain>
        <tissue evidence="2">Head and leg muscle</tissue>
    </source>
</reference>
<dbReference type="PROSITE" id="PS50994">
    <property type="entry name" value="INTEGRASE"/>
    <property type="match status" value="1"/>
</dbReference>
<dbReference type="InterPro" id="IPR050951">
    <property type="entry name" value="Retrovirus_Pol_polyprotein"/>
</dbReference>